<dbReference type="Proteomes" id="UP000011081">
    <property type="component" value="Unassembled WGS sequence"/>
</dbReference>
<evidence type="ECO:0000256" key="1">
    <source>
        <dbReference type="SAM" id="Coils"/>
    </source>
</evidence>
<organism evidence="2 3">
    <name type="scientific">Vavraia culicis (isolate floridensis)</name>
    <name type="common">Microsporidian parasite</name>
    <dbReference type="NCBI Taxonomy" id="948595"/>
    <lineage>
        <taxon>Eukaryota</taxon>
        <taxon>Fungi</taxon>
        <taxon>Fungi incertae sedis</taxon>
        <taxon>Microsporidia</taxon>
        <taxon>Pleistophoridae</taxon>
        <taxon>Vavraia</taxon>
    </lineage>
</organism>
<dbReference type="OrthoDB" id="10601458at2759"/>
<protein>
    <submittedName>
        <fullName evidence="2">Uncharacterized protein</fullName>
    </submittedName>
</protein>
<proteinExistence type="predicted"/>
<reference evidence="3" key="1">
    <citation type="submission" date="2011-03" db="EMBL/GenBank/DDBJ databases">
        <title>The genome sequence of Vavraia culicis strain floridensis.</title>
        <authorList>
            <consortium name="The Broad Institute Genome Sequencing Platform"/>
            <person name="Cuomo C."/>
            <person name="Becnel J."/>
            <person name="Sanscrainte N."/>
            <person name="Young S.K."/>
            <person name="Zeng Q."/>
            <person name="Gargeya S."/>
            <person name="Fitzgerald M."/>
            <person name="Haas B."/>
            <person name="Abouelleil A."/>
            <person name="Alvarado L."/>
            <person name="Arachchi H.M."/>
            <person name="Berlin A."/>
            <person name="Chapman S.B."/>
            <person name="Gearin G."/>
            <person name="Goldberg J."/>
            <person name="Griggs A."/>
            <person name="Gujja S."/>
            <person name="Hansen M."/>
            <person name="Heiman D."/>
            <person name="Howarth C."/>
            <person name="Larimer J."/>
            <person name="Lui A."/>
            <person name="MacDonald P.J.P."/>
            <person name="McCowen C."/>
            <person name="Montmayeur A."/>
            <person name="Murphy C."/>
            <person name="Neiman D."/>
            <person name="Pearson M."/>
            <person name="Priest M."/>
            <person name="Roberts A."/>
            <person name="Saif S."/>
            <person name="Shea T."/>
            <person name="Sisk P."/>
            <person name="Stolte C."/>
            <person name="Sykes S."/>
            <person name="Wortman J."/>
            <person name="Nusbaum C."/>
            <person name="Birren B."/>
        </authorList>
    </citation>
    <scope>NUCLEOTIDE SEQUENCE [LARGE SCALE GENOMIC DNA]</scope>
    <source>
        <strain evidence="3">floridensis</strain>
    </source>
</reference>
<dbReference type="RefSeq" id="XP_008074811.1">
    <property type="nucleotide sequence ID" value="XM_008076620.1"/>
</dbReference>
<sequence length="297" mass="34677">MLKNTKTDQTPLETRDALLKRQAAQCWKSCFSICLFAYNVMKTDNMQKNHHLDILGRELDMLRTENKRITDVFVAELGRVKNLLISGTDHGPLLKMVADMQTRVYSMENALKTENETARCREEAAGLRDELHRARSENGKMRHDKQLLEEELRGKETMDGIRTAIETIGTDLARANENHTVQRNLLLRNMDTRRDLKRVYREKISRVSRVLVVLRAECSSLREPLADVMKLVDGLCKLKNAVFNEQAVRDRDVIARMRNDYESKIRCFQDEVARLKRSRRERRSKPDNSDVWNVFEN</sequence>
<keyword evidence="3" id="KW-1185">Reference proteome</keyword>
<keyword evidence="1" id="KW-0175">Coiled coil</keyword>
<dbReference type="VEuPathDB" id="MicrosporidiaDB:VCUG_01797"/>
<accession>L2GSR0</accession>
<dbReference type="AlphaFoldDB" id="L2GSR0"/>
<name>L2GSR0_VAVCU</name>
<evidence type="ECO:0000313" key="3">
    <source>
        <dbReference type="Proteomes" id="UP000011081"/>
    </source>
</evidence>
<evidence type="ECO:0000313" key="2">
    <source>
        <dbReference type="EMBL" id="ELA46711.1"/>
    </source>
</evidence>
<dbReference type="GeneID" id="19879668"/>
<dbReference type="HOGENOM" id="CLU_937496_0_0_1"/>
<gene>
    <name evidence="2" type="ORF">VCUG_01797</name>
</gene>
<dbReference type="InParanoid" id="L2GSR0"/>
<dbReference type="EMBL" id="GL877435">
    <property type="protein sequence ID" value="ELA46711.1"/>
    <property type="molecule type" value="Genomic_DNA"/>
</dbReference>
<feature type="coiled-coil region" evidence="1">
    <location>
        <begin position="117"/>
        <end position="151"/>
    </location>
</feature>